<proteinExistence type="predicted"/>
<gene>
    <name evidence="2" type="ORF">H7F49_15585</name>
</gene>
<accession>A0A7X1FA24</accession>
<keyword evidence="1" id="KW-0812">Transmembrane</keyword>
<comment type="caution">
    <text evidence="2">The sequence shown here is derived from an EMBL/GenBank/DDBJ whole genome shotgun (WGS) entry which is preliminary data.</text>
</comment>
<sequence>MSSFSEHFGWVEMVFTSIIAFGFGGYQLWSVNREIRADREKAARKDEDRGA</sequence>
<dbReference type="RefSeq" id="WP_185684505.1">
    <property type="nucleotide sequence ID" value="NZ_JACLAU010000035.1"/>
</dbReference>
<dbReference type="AlphaFoldDB" id="A0A7X1FA24"/>
<evidence type="ECO:0000256" key="1">
    <source>
        <dbReference type="SAM" id="Phobius"/>
    </source>
</evidence>
<protein>
    <submittedName>
        <fullName evidence="2">Uncharacterized protein</fullName>
    </submittedName>
</protein>
<keyword evidence="1" id="KW-0472">Membrane</keyword>
<evidence type="ECO:0000313" key="3">
    <source>
        <dbReference type="Proteomes" id="UP000520156"/>
    </source>
</evidence>
<organism evidence="2 3">
    <name type="scientific">Novosphingobium aerophilum</name>
    <dbReference type="NCBI Taxonomy" id="2839843"/>
    <lineage>
        <taxon>Bacteria</taxon>
        <taxon>Pseudomonadati</taxon>
        <taxon>Pseudomonadota</taxon>
        <taxon>Alphaproteobacteria</taxon>
        <taxon>Sphingomonadales</taxon>
        <taxon>Sphingomonadaceae</taxon>
        <taxon>Novosphingobium</taxon>
    </lineage>
</organism>
<dbReference type="Proteomes" id="UP000520156">
    <property type="component" value="Unassembled WGS sequence"/>
</dbReference>
<dbReference type="EMBL" id="JACLAU010000035">
    <property type="protein sequence ID" value="MBC2653116.1"/>
    <property type="molecule type" value="Genomic_DNA"/>
</dbReference>
<feature type="transmembrane region" description="Helical" evidence="1">
    <location>
        <begin position="13"/>
        <end position="31"/>
    </location>
</feature>
<name>A0A7X1FA24_9SPHN</name>
<reference evidence="2 3" key="1">
    <citation type="submission" date="2020-08" db="EMBL/GenBank/DDBJ databases">
        <title>The genome sequence of Novosphingobium flavum 4Y4.</title>
        <authorList>
            <person name="Liu Y."/>
        </authorList>
    </citation>
    <scope>NUCLEOTIDE SEQUENCE [LARGE SCALE GENOMIC DNA]</scope>
    <source>
        <strain evidence="2 3">4Y4</strain>
    </source>
</reference>
<evidence type="ECO:0000313" key="2">
    <source>
        <dbReference type="EMBL" id="MBC2653116.1"/>
    </source>
</evidence>
<keyword evidence="1" id="KW-1133">Transmembrane helix</keyword>
<keyword evidence="3" id="KW-1185">Reference proteome</keyword>